<evidence type="ECO:0000256" key="3">
    <source>
        <dbReference type="ARBA" id="ARBA00022517"/>
    </source>
</evidence>
<keyword evidence="2" id="KW-0963">Cytoplasm</keyword>
<dbReference type="GO" id="GO:1990904">
    <property type="term" value="C:ribonucleoprotein complex"/>
    <property type="evidence" value="ECO:0007669"/>
    <property type="project" value="TreeGrafter"/>
</dbReference>
<keyword evidence="4" id="KW-0547">Nucleotide-binding</keyword>
<feature type="compositionally biased region" description="Basic and acidic residues" evidence="10">
    <location>
        <begin position="405"/>
        <end position="425"/>
    </location>
</feature>
<dbReference type="InterPro" id="IPR009000">
    <property type="entry name" value="Transl_B-barrel_sf"/>
</dbReference>
<dbReference type="InterPro" id="IPR035647">
    <property type="entry name" value="EFG_III/V"/>
</dbReference>
<dbReference type="SUPFAM" id="SSF52540">
    <property type="entry name" value="P-loop containing nucleoside triphosphate hydrolases"/>
    <property type="match status" value="1"/>
</dbReference>
<evidence type="ECO:0000256" key="2">
    <source>
        <dbReference type="ARBA" id="ARBA00022490"/>
    </source>
</evidence>
<dbReference type="Gene3D" id="2.40.30.10">
    <property type="entry name" value="Translation factors"/>
    <property type="match status" value="1"/>
</dbReference>
<dbReference type="GO" id="GO:0003924">
    <property type="term" value="F:GTPase activity"/>
    <property type="evidence" value="ECO:0007669"/>
    <property type="project" value="InterPro"/>
</dbReference>
<dbReference type="PANTHER" id="PTHR42908:SF3">
    <property type="entry name" value="ELONGATION FACTOR-LIKE GTPASE 1"/>
    <property type="match status" value="1"/>
</dbReference>
<dbReference type="Gene3D" id="3.40.50.300">
    <property type="entry name" value="P-loop containing nucleotide triphosphate hydrolases"/>
    <property type="match status" value="1"/>
</dbReference>
<dbReference type="Pfam" id="PF00009">
    <property type="entry name" value="GTP_EFTU"/>
    <property type="match status" value="1"/>
</dbReference>
<dbReference type="Gene3D" id="3.30.70.870">
    <property type="entry name" value="Elongation Factor G (Translational Gtpase), domain 3"/>
    <property type="match status" value="1"/>
</dbReference>
<dbReference type="InterPro" id="IPR041095">
    <property type="entry name" value="EFG_II"/>
</dbReference>
<dbReference type="InterPro" id="IPR027417">
    <property type="entry name" value="P-loop_NTPase"/>
</dbReference>
<evidence type="ECO:0000313" key="12">
    <source>
        <dbReference type="EMBL" id="CRZ06403.1"/>
    </source>
</evidence>
<dbReference type="SUPFAM" id="SSF54980">
    <property type="entry name" value="EF-G C-terminal domain-like"/>
    <property type="match status" value="2"/>
</dbReference>
<dbReference type="FunFam" id="3.40.50.300:FF:000746">
    <property type="entry name" value="Ribosome assembly protein 1"/>
    <property type="match status" value="1"/>
</dbReference>
<dbReference type="Gene3D" id="3.30.70.240">
    <property type="match status" value="1"/>
</dbReference>
<dbReference type="EMBL" id="HACM01005961">
    <property type="protein sequence ID" value="CRZ06403.1"/>
    <property type="molecule type" value="Transcribed_RNA"/>
</dbReference>
<feature type="region of interest" description="Disordered" evidence="10">
    <location>
        <begin position="395"/>
        <end position="435"/>
    </location>
</feature>
<keyword evidence="6" id="KW-0342">GTP-binding</keyword>
<dbReference type="InterPro" id="IPR005225">
    <property type="entry name" value="Small_GTP-bd"/>
</dbReference>
<proteinExistence type="predicted"/>
<sequence>MAALVNKLCSDPEHIRNVCILAHVDHGKTTLSDYLISSNGIISNRMAGQVRYLDNRPDEQERCITMKSSSIALSFRNHLINLVDSPGHIDFSSEVSTATRLCDGALVLVDVVEGVQVQTQSVLREAWNEGVKPCLVLNKMDRLIVELKLSPSEAYHRCRQVIEQVNALVSTFHTADLMSAAFNTDLADDYHDQIVFSPELGNVAFASASEGWAFTIKDASRFYSKLLGMNEDALLKVLWGEFYYNPKTKSLSRKATNTISQPMFVQYVLTSIWQTYECVNAAIVDTDKIDKLIAKLSLSVARRDVQSRDGRTRLQAIMRSWYPLAQSILDMCLDHLPSPVRATDRLAKIWPGGLDSAPAELKSSTLSCSSSYDDPILVVIAKMIAVDPSQFTHSSRTTYQRRPYVRSDEAQRDGPREVHEPEPVHDPTNSTGAEEPFMALGRVFSGRLRSDVPLYVFLPRYEGDGSQESGDNHRVVVPAGTLKLFSVMGADLEPISEGHAGQILAIAGLSSHVLSAATISSYQHLKPFKISHFASSPIVRVAVEPHRTGDLSALSAGLRLLAHADPNIDVVFHQSGQIHLVTSGELHLERCLRDLKDRFAVGIAIRVSPPVIPFRETICGVGKASGQTRDNMIHFDITIRPLPSGMALLLEESGQVPTGQLAQQCIESLRTANGWQQLNVDGRIAAFGPSRAAANLFIFDYSPSQSTEIIDRGFIGGFQAGMLAGTLCEEPMMGVAVIVDDVRFNPDDLNGIAEIDLDRQLRGAMKSAIRGGFVAGSPRLVEAMYRVQLQCTSNQLGNLCNVLARRRGRTVRDEMIEGTDIFVVESIVPVESSIGLSQELRSRTSGSAAPQLLFSHWEPLQQDPDWVPTTAEEIEEFGVAAGTKSNFARELVDRVRRRKGLHVKEHIVEHAEKQSTSKHS</sequence>
<dbReference type="FunFam" id="3.30.70.240:FF:000006">
    <property type="entry name" value="Elongation factor like GTPase 1"/>
    <property type="match status" value="1"/>
</dbReference>
<reference evidence="12" key="1">
    <citation type="submission" date="2015-04" db="EMBL/GenBank/DDBJ databases">
        <title>The genome sequence of the plant pathogenic Rhizarian Plasmodiophora brassicae reveals insights in its biotrophic life cycle and the origin of chitin synthesis.</title>
        <authorList>
            <person name="Schwelm A."/>
            <person name="Fogelqvist J."/>
            <person name="Knaust A."/>
            <person name="Julke S."/>
            <person name="Lilja T."/>
            <person name="Dhandapani V."/>
            <person name="Bonilla-Rosso G."/>
            <person name="Karlsson M."/>
            <person name="Shevchenko A."/>
            <person name="Choi S.R."/>
            <person name="Kim H.G."/>
            <person name="Park J.Y."/>
            <person name="Lim Y.P."/>
            <person name="Ludwig-Muller J."/>
            <person name="Dixelius C."/>
        </authorList>
    </citation>
    <scope>NUCLEOTIDE SEQUENCE</scope>
    <source>
        <tissue evidence="12">Potato root galls</tissue>
    </source>
</reference>
<dbReference type="PRINTS" id="PR00315">
    <property type="entry name" value="ELONGATNFCT"/>
</dbReference>
<dbReference type="GO" id="GO:0042256">
    <property type="term" value="P:cytosolic ribosome assembly"/>
    <property type="evidence" value="ECO:0007669"/>
    <property type="project" value="TreeGrafter"/>
</dbReference>
<protein>
    <recommendedName>
        <fullName evidence="8">Ribosome assembly protein 1</fullName>
    </recommendedName>
    <alternativeName>
        <fullName evidence="9">Elongation factor-like 1</fullName>
    </alternativeName>
</protein>
<evidence type="ECO:0000256" key="9">
    <source>
        <dbReference type="ARBA" id="ARBA00081809"/>
    </source>
</evidence>
<evidence type="ECO:0000256" key="4">
    <source>
        <dbReference type="ARBA" id="ARBA00022741"/>
    </source>
</evidence>
<dbReference type="Pfam" id="PF14492">
    <property type="entry name" value="EFG_III"/>
    <property type="match status" value="1"/>
</dbReference>
<dbReference type="PROSITE" id="PS51722">
    <property type="entry name" value="G_TR_2"/>
    <property type="match status" value="1"/>
</dbReference>
<dbReference type="Pfam" id="PF00679">
    <property type="entry name" value="EFG_C"/>
    <property type="match status" value="1"/>
</dbReference>
<keyword evidence="5" id="KW-0378">Hydrolase</keyword>
<organism evidence="12">
    <name type="scientific">Spongospora subterranea</name>
    <dbReference type="NCBI Taxonomy" id="70186"/>
    <lineage>
        <taxon>Eukaryota</taxon>
        <taxon>Sar</taxon>
        <taxon>Rhizaria</taxon>
        <taxon>Endomyxa</taxon>
        <taxon>Phytomyxea</taxon>
        <taxon>Plasmodiophorida</taxon>
        <taxon>Plasmodiophoridae</taxon>
        <taxon>Spongospora</taxon>
    </lineage>
</organism>
<evidence type="ECO:0000256" key="8">
    <source>
        <dbReference type="ARBA" id="ARBA00068031"/>
    </source>
</evidence>
<feature type="domain" description="Tr-type G" evidence="11">
    <location>
        <begin position="13"/>
        <end position="199"/>
    </location>
</feature>
<dbReference type="InterPro" id="IPR020568">
    <property type="entry name" value="Ribosomal_Su5_D2-typ_SF"/>
</dbReference>
<dbReference type="InterPro" id="IPR000795">
    <property type="entry name" value="T_Tr_GTP-bd_dom"/>
</dbReference>
<evidence type="ECO:0000256" key="7">
    <source>
        <dbReference type="ARBA" id="ARBA00048548"/>
    </source>
</evidence>
<dbReference type="CDD" id="cd04096">
    <property type="entry name" value="eEF2_snRNP_like_C"/>
    <property type="match status" value="1"/>
</dbReference>
<comment type="subcellular location">
    <subcellularLocation>
        <location evidence="1">Cytoplasm</location>
    </subcellularLocation>
</comment>
<accession>A0A0H5QWQ5</accession>
<evidence type="ECO:0000256" key="10">
    <source>
        <dbReference type="SAM" id="MobiDB-lite"/>
    </source>
</evidence>
<evidence type="ECO:0000259" key="11">
    <source>
        <dbReference type="PROSITE" id="PS51722"/>
    </source>
</evidence>
<dbReference type="GO" id="GO:0005525">
    <property type="term" value="F:GTP binding"/>
    <property type="evidence" value="ECO:0007669"/>
    <property type="project" value="UniProtKB-KW"/>
</dbReference>
<evidence type="ECO:0000256" key="5">
    <source>
        <dbReference type="ARBA" id="ARBA00022801"/>
    </source>
</evidence>
<name>A0A0H5QWQ5_9EUKA</name>
<dbReference type="FunFam" id="3.30.70.870:FF:000002">
    <property type="entry name" value="Translation elongation factor 2"/>
    <property type="match status" value="1"/>
</dbReference>
<dbReference type="InterPro" id="IPR000640">
    <property type="entry name" value="EFG_V-like"/>
</dbReference>
<dbReference type="SUPFAM" id="SSF54211">
    <property type="entry name" value="Ribosomal protein S5 domain 2-like"/>
    <property type="match status" value="1"/>
</dbReference>
<evidence type="ECO:0000256" key="6">
    <source>
        <dbReference type="ARBA" id="ARBA00023134"/>
    </source>
</evidence>
<dbReference type="NCBIfam" id="TIGR00231">
    <property type="entry name" value="small_GTP"/>
    <property type="match status" value="1"/>
</dbReference>
<dbReference type="PANTHER" id="PTHR42908">
    <property type="entry name" value="TRANSLATION ELONGATION FACTOR-RELATED"/>
    <property type="match status" value="1"/>
</dbReference>
<dbReference type="InterPro" id="IPR014721">
    <property type="entry name" value="Ribsml_uS5_D2-typ_fold_subgr"/>
</dbReference>
<dbReference type="GO" id="GO:0043022">
    <property type="term" value="F:ribosome binding"/>
    <property type="evidence" value="ECO:0007669"/>
    <property type="project" value="TreeGrafter"/>
</dbReference>
<comment type="catalytic activity">
    <reaction evidence="7">
        <text>GTP + H2O = GDP + phosphate + H(+)</text>
        <dbReference type="Rhea" id="RHEA:19669"/>
        <dbReference type="ChEBI" id="CHEBI:15377"/>
        <dbReference type="ChEBI" id="CHEBI:15378"/>
        <dbReference type="ChEBI" id="CHEBI:37565"/>
        <dbReference type="ChEBI" id="CHEBI:43474"/>
        <dbReference type="ChEBI" id="CHEBI:58189"/>
    </reaction>
</comment>
<dbReference type="CDD" id="cd01681">
    <property type="entry name" value="aeEF2_snRNP_like_IV"/>
    <property type="match status" value="1"/>
</dbReference>
<dbReference type="Gene3D" id="3.30.230.10">
    <property type="match status" value="1"/>
</dbReference>
<evidence type="ECO:0000256" key="1">
    <source>
        <dbReference type="ARBA" id="ARBA00004496"/>
    </source>
</evidence>
<dbReference type="SUPFAM" id="SSF50447">
    <property type="entry name" value="Translation proteins"/>
    <property type="match status" value="1"/>
</dbReference>
<keyword evidence="3" id="KW-0690">Ribosome biogenesis</keyword>
<dbReference type="SMART" id="SM00838">
    <property type="entry name" value="EFG_C"/>
    <property type="match status" value="1"/>
</dbReference>
<dbReference type="CDD" id="cd01885">
    <property type="entry name" value="EF2"/>
    <property type="match status" value="1"/>
</dbReference>
<dbReference type="AlphaFoldDB" id="A0A0H5QWQ5"/>
<dbReference type="GO" id="GO:0005829">
    <property type="term" value="C:cytosol"/>
    <property type="evidence" value="ECO:0007669"/>
    <property type="project" value="TreeGrafter"/>
</dbReference>